<dbReference type="EMBL" id="JAUHJQ010000196">
    <property type="protein sequence ID" value="MDN4175990.1"/>
    <property type="molecule type" value="Genomic_DNA"/>
</dbReference>
<proteinExistence type="predicted"/>
<reference evidence="1" key="1">
    <citation type="submission" date="2023-06" db="EMBL/GenBank/DDBJ databases">
        <title>Draft genome sequence of Nocardioides sp. SOB77.</title>
        <authorList>
            <person name="Zhang G."/>
        </authorList>
    </citation>
    <scope>NUCLEOTIDE SEQUENCE</scope>
    <source>
        <strain evidence="1">SOB77</strain>
    </source>
</reference>
<comment type="caution">
    <text evidence="1">The sequence shown here is derived from an EMBL/GenBank/DDBJ whole genome shotgun (WGS) entry which is preliminary data.</text>
</comment>
<feature type="non-terminal residue" evidence="1">
    <location>
        <position position="66"/>
    </location>
</feature>
<evidence type="ECO:0000313" key="1">
    <source>
        <dbReference type="EMBL" id="MDN4175990.1"/>
    </source>
</evidence>
<dbReference type="Proteomes" id="UP001168620">
    <property type="component" value="Unassembled WGS sequence"/>
</dbReference>
<gene>
    <name evidence="1" type="ORF">QWY28_23800</name>
</gene>
<name>A0ABT8FN87_9ACTN</name>
<dbReference type="RefSeq" id="WP_300955374.1">
    <property type="nucleotide sequence ID" value="NZ_JAUHJQ010000196.1"/>
</dbReference>
<sequence length="66" mass="7353">MTLAVTGRELVYNRTVVRNSVSQPDVEAFKKAAAGCLAQIHKDLQRFQSEIGKIDNDFPFACGYSF</sequence>
<evidence type="ECO:0000313" key="2">
    <source>
        <dbReference type="Proteomes" id="UP001168620"/>
    </source>
</evidence>
<protein>
    <submittedName>
        <fullName evidence="1">Uncharacterized protein</fullName>
    </submittedName>
</protein>
<accession>A0ABT8FN87</accession>
<organism evidence="1 2">
    <name type="scientific">Nocardioides oceani</name>
    <dbReference type="NCBI Taxonomy" id="3058369"/>
    <lineage>
        <taxon>Bacteria</taxon>
        <taxon>Bacillati</taxon>
        <taxon>Actinomycetota</taxon>
        <taxon>Actinomycetes</taxon>
        <taxon>Propionibacteriales</taxon>
        <taxon>Nocardioidaceae</taxon>
        <taxon>Nocardioides</taxon>
    </lineage>
</organism>
<keyword evidence="2" id="KW-1185">Reference proteome</keyword>